<evidence type="ECO:0000256" key="8">
    <source>
        <dbReference type="ARBA" id="ARBA00023315"/>
    </source>
</evidence>
<dbReference type="InterPro" id="IPR036869">
    <property type="entry name" value="J_dom_sf"/>
</dbReference>
<evidence type="ECO:0000256" key="6">
    <source>
        <dbReference type="ARBA" id="ARBA00022989"/>
    </source>
</evidence>
<dbReference type="PROSITE" id="PS50076">
    <property type="entry name" value="DNAJ_2"/>
    <property type="match status" value="1"/>
</dbReference>
<evidence type="ECO:0000256" key="7">
    <source>
        <dbReference type="ARBA" id="ARBA00023136"/>
    </source>
</evidence>
<dbReference type="InterPro" id="IPR014371">
    <property type="entry name" value="Oat_ACAT_DAG_ARE"/>
</dbReference>
<keyword evidence="7 9" id="KW-0472">Membrane</keyword>
<reference evidence="11" key="1">
    <citation type="submission" date="2022-01" db="EMBL/GenBank/DDBJ databases">
        <title>Genome Sequence Resource for Two Populations of Ditylenchus destructor, the Migratory Endoparasitic Phytonematode.</title>
        <authorList>
            <person name="Zhang H."/>
            <person name="Lin R."/>
            <person name="Xie B."/>
        </authorList>
    </citation>
    <scope>NUCLEOTIDE SEQUENCE</scope>
    <source>
        <strain evidence="11">BazhouSP</strain>
    </source>
</reference>
<dbReference type="Proteomes" id="UP001201812">
    <property type="component" value="Unassembled WGS sequence"/>
</dbReference>
<evidence type="ECO:0000313" key="11">
    <source>
        <dbReference type="EMBL" id="KAI1728368.1"/>
    </source>
</evidence>
<protein>
    <submittedName>
        <fullName evidence="11">MBOAT, membrane-bound o-acyltransferase family domain-containing protein</fullName>
    </submittedName>
</protein>
<feature type="transmembrane region" description="Helical" evidence="9">
    <location>
        <begin position="115"/>
        <end position="136"/>
    </location>
</feature>
<comment type="subcellular location">
    <subcellularLocation>
        <location evidence="1">Endoplasmic reticulum membrane</location>
        <topology evidence="1">Multi-pass membrane protein</topology>
    </subcellularLocation>
</comment>
<organism evidence="11 12">
    <name type="scientific">Ditylenchus destructor</name>
    <dbReference type="NCBI Taxonomy" id="166010"/>
    <lineage>
        <taxon>Eukaryota</taxon>
        <taxon>Metazoa</taxon>
        <taxon>Ecdysozoa</taxon>
        <taxon>Nematoda</taxon>
        <taxon>Chromadorea</taxon>
        <taxon>Rhabditida</taxon>
        <taxon>Tylenchina</taxon>
        <taxon>Tylenchomorpha</taxon>
        <taxon>Sphaerularioidea</taxon>
        <taxon>Anguinidae</taxon>
        <taxon>Anguininae</taxon>
        <taxon>Ditylenchus</taxon>
    </lineage>
</organism>
<keyword evidence="4 9" id="KW-0812">Transmembrane</keyword>
<feature type="transmembrane region" description="Helical" evidence="9">
    <location>
        <begin position="308"/>
        <end position="329"/>
    </location>
</feature>
<evidence type="ECO:0000256" key="5">
    <source>
        <dbReference type="ARBA" id="ARBA00022824"/>
    </source>
</evidence>
<dbReference type="PANTHER" id="PTHR10408:SF8">
    <property type="entry name" value="O-ACYLTRANSFERASE"/>
    <property type="match status" value="1"/>
</dbReference>
<name>A0AAD4NK30_9BILA</name>
<feature type="transmembrane region" description="Helical" evidence="9">
    <location>
        <begin position="148"/>
        <end position="170"/>
    </location>
</feature>
<keyword evidence="6 9" id="KW-1133">Transmembrane helix</keyword>
<keyword evidence="5" id="KW-0256">Endoplasmic reticulum</keyword>
<comment type="caution">
    <text evidence="11">The sequence shown here is derived from an EMBL/GenBank/DDBJ whole genome shotgun (WGS) entry which is preliminary data.</text>
</comment>
<evidence type="ECO:0000256" key="2">
    <source>
        <dbReference type="ARBA" id="ARBA00009010"/>
    </source>
</evidence>
<keyword evidence="3" id="KW-0808">Transferase</keyword>
<keyword evidence="12" id="KW-1185">Reference proteome</keyword>
<dbReference type="Pfam" id="PF03062">
    <property type="entry name" value="MBOAT"/>
    <property type="match status" value="1"/>
</dbReference>
<evidence type="ECO:0000256" key="4">
    <source>
        <dbReference type="ARBA" id="ARBA00022692"/>
    </source>
</evidence>
<dbReference type="EMBL" id="JAKKPZ010000001">
    <property type="protein sequence ID" value="KAI1728368.1"/>
    <property type="molecule type" value="Genomic_DNA"/>
</dbReference>
<feature type="transmembrane region" description="Helical" evidence="9">
    <location>
        <begin position="270"/>
        <end position="288"/>
    </location>
</feature>
<accession>A0AAD4NK30</accession>
<feature type="domain" description="J" evidence="10">
    <location>
        <begin position="422"/>
        <end position="516"/>
    </location>
</feature>
<feature type="transmembrane region" description="Helical" evidence="9">
    <location>
        <begin position="390"/>
        <end position="409"/>
    </location>
</feature>
<feature type="transmembrane region" description="Helical" evidence="9">
    <location>
        <begin position="415"/>
        <end position="434"/>
    </location>
</feature>
<comment type="similarity">
    <text evidence="2">Belongs to the membrane-bound acyltransferase family. Sterol o-acyltransferase subfamily.</text>
</comment>
<evidence type="ECO:0000256" key="1">
    <source>
        <dbReference type="ARBA" id="ARBA00004477"/>
    </source>
</evidence>
<dbReference type="GO" id="GO:0008203">
    <property type="term" value="P:cholesterol metabolic process"/>
    <property type="evidence" value="ECO:0007669"/>
    <property type="project" value="TreeGrafter"/>
</dbReference>
<feature type="transmembrane region" description="Helical" evidence="9">
    <location>
        <begin position="446"/>
        <end position="464"/>
    </location>
</feature>
<evidence type="ECO:0000313" key="12">
    <source>
        <dbReference type="Proteomes" id="UP001201812"/>
    </source>
</evidence>
<feature type="transmembrane region" description="Helical" evidence="9">
    <location>
        <begin position="74"/>
        <end position="95"/>
    </location>
</feature>
<dbReference type="SUPFAM" id="SSF46565">
    <property type="entry name" value="Chaperone J-domain"/>
    <property type="match status" value="1"/>
</dbReference>
<dbReference type="PANTHER" id="PTHR10408">
    <property type="entry name" value="STEROL O-ACYLTRANSFERASE"/>
    <property type="match status" value="1"/>
</dbReference>
<keyword evidence="8" id="KW-0012">Acyltransferase</keyword>
<evidence type="ECO:0000256" key="9">
    <source>
        <dbReference type="SAM" id="Phobius"/>
    </source>
</evidence>
<proteinExistence type="inferred from homology"/>
<feature type="transmembrane region" description="Helical" evidence="9">
    <location>
        <begin position="592"/>
        <end position="611"/>
    </location>
</feature>
<dbReference type="InterPro" id="IPR001623">
    <property type="entry name" value="DnaJ_domain"/>
</dbReference>
<evidence type="ECO:0000259" key="10">
    <source>
        <dbReference type="PROSITE" id="PS50076"/>
    </source>
</evidence>
<dbReference type="Gene3D" id="1.10.287.110">
    <property type="entry name" value="DnaJ domain"/>
    <property type="match status" value="1"/>
</dbReference>
<evidence type="ECO:0000256" key="3">
    <source>
        <dbReference type="ARBA" id="ARBA00022679"/>
    </source>
</evidence>
<dbReference type="GO" id="GO:0005789">
    <property type="term" value="C:endoplasmic reticulum membrane"/>
    <property type="evidence" value="ECO:0007669"/>
    <property type="project" value="UniProtKB-SubCell"/>
</dbReference>
<gene>
    <name evidence="11" type="ORF">DdX_00542</name>
</gene>
<sequence>MSQKMPLSDVEDDTFSARTVEVKLNQIEDQTEIIEDTENNDKSAAPRHLRFRDKEFILRPSLLTERFERGPAGIIYNFFFALLLLSTIATLFKDFYEHGNPLYHFWLIVWNFEQLPITLTAWLAMFLSTILFTYYGMRFWSRIGCAKLTLFNQSPFLFAYIGYIIALFYYSLKFVFMWKLNCACSFIITCENTRFAMKVHSFVRENFCKGRRKKMNVANNRGEQKTPIDAEYDMPTLEQFIYFMFCPAFLYRDTYPRSTTREWRVVGKHLVHCLCSIYLTNLAFIHLVRPNFEQMTYEEGVPWQQLVYSIFPSIVPGAICMVALFFGLLHSWLNMFSEAMLFGDRRFYANWWNSRNMAEYYRNWNLVVHDWLYTYVYRDIALLIGSRNGLNVAQIMVFFFSAAFHEYWFGVSLRLFYPVMFTLYFVLGGIFFFVSRLIREPYIWNIAMWFNLLIGTGMFFAAYAPEWSGEGRTYYDVLGIKLHPDTCGSSESFLELKKAYDVLRRPFDRALYDKQLISQHSRTSRYEQYSASRMHSQMHERNTYGYSQQHHHDFYGENWEKYWYRHYGNSGQTSTFQEEKRRKELLQRWNKVIAIIFCFLMSYHFLSLYIIRKKRQYINSLVASDEIAKSYLRQPGYKDKAFDEDEVKHIGKILRKNIDEAKHQRKEVLDTASGINTDVWMDTVTEPVDFNSLPKIAEKHHYFDKAIPRTPWPSSHS</sequence>
<dbReference type="AlphaFoldDB" id="A0AAD4NK30"/>
<dbReference type="GO" id="GO:0008374">
    <property type="term" value="F:O-acyltransferase activity"/>
    <property type="evidence" value="ECO:0007669"/>
    <property type="project" value="InterPro"/>
</dbReference>
<dbReference type="InterPro" id="IPR004299">
    <property type="entry name" value="MBOAT_fam"/>
</dbReference>